<feature type="transmembrane region" description="Helical" evidence="1">
    <location>
        <begin position="41"/>
        <end position="60"/>
    </location>
</feature>
<name>A0A0C1QNF8_9BACT</name>
<dbReference type="EMBL" id="JXBL01000001">
    <property type="protein sequence ID" value="KIE42157.1"/>
    <property type="molecule type" value="Genomic_DNA"/>
</dbReference>
<evidence type="ECO:0000313" key="3">
    <source>
        <dbReference type="Proteomes" id="UP000031433"/>
    </source>
</evidence>
<feature type="transmembrane region" description="Helical" evidence="1">
    <location>
        <begin position="6"/>
        <end position="29"/>
    </location>
</feature>
<dbReference type="Proteomes" id="UP000031433">
    <property type="component" value="Unassembled WGS sequence"/>
</dbReference>
<comment type="caution">
    <text evidence="2">The sequence shown here is derived from an EMBL/GenBank/DDBJ whole genome shotgun (WGS) entry which is preliminary data.</text>
</comment>
<sequence>MLDVTWALAAQVGLWGWIGSMVGFIMRAFPAEGVFDRRAASIWGGSVVLLFALWVAGMMMA</sequence>
<evidence type="ECO:0000256" key="1">
    <source>
        <dbReference type="SAM" id="Phobius"/>
    </source>
</evidence>
<organism evidence="2 3">
    <name type="scientific">Geobacter soli</name>
    <dbReference type="NCBI Taxonomy" id="1510391"/>
    <lineage>
        <taxon>Bacteria</taxon>
        <taxon>Pseudomonadati</taxon>
        <taxon>Thermodesulfobacteriota</taxon>
        <taxon>Desulfuromonadia</taxon>
        <taxon>Geobacterales</taxon>
        <taxon>Geobacteraceae</taxon>
        <taxon>Geobacter</taxon>
    </lineage>
</organism>
<reference evidence="2 3" key="1">
    <citation type="submission" date="2015-01" db="EMBL/GenBank/DDBJ databases">
        <title>Genome sequence of the anaerobic bacterium Geobacter soli GSS01, a dissimilatory Fe(III) reducer from soil.</title>
        <authorList>
            <person name="Yang G."/>
            <person name="Zhou S."/>
        </authorList>
    </citation>
    <scope>NUCLEOTIDE SEQUENCE [LARGE SCALE GENOMIC DNA]</scope>
    <source>
        <strain evidence="2 3">GSS01</strain>
    </source>
</reference>
<dbReference type="AlphaFoldDB" id="A0A0C1QNF8"/>
<accession>A0A0C1QNF8</accession>
<gene>
    <name evidence="2" type="ORF">SE37_05750</name>
</gene>
<keyword evidence="1" id="KW-1133">Transmembrane helix</keyword>
<protein>
    <submittedName>
        <fullName evidence="2">Uncharacterized protein</fullName>
    </submittedName>
</protein>
<evidence type="ECO:0000313" key="2">
    <source>
        <dbReference type="EMBL" id="KIE42157.1"/>
    </source>
</evidence>
<keyword evidence="1" id="KW-0812">Transmembrane</keyword>
<proteinExistence type="predicted"/>
<keyword evidence="3" id="KW-1185">Reference proteome</keyword>
<keyword evidence="1" id="KW-0472">Membrane</keyword>